<gene>
    <name evidence="2" type="ORF">E6K76_04850</name>
</gene>
<accession>A0A538T711</accession>
<name>A0A538T711_UNCEI</name>
<dbReference type="EMBL" id="VBOW01000022">
    <property type="protein sequence ID" value="TMQ59399.1"/>
    <property type="molecule type" value="Genomic_DNA"/>
</dbReference>
<organism evidence="2 3">
    <name type="scientific">Eiseniibacteriota bacterium</name>
    <dbReference type="NCBI Taxonomy" id="2212470"/>
    <lineage>
        <taxon>Bacteria</taxon>
        <taxon>Candidatus Eiseniibacteriota</taxon>
    </lineage>
</organism>
<proteinExistence type="predicted"/>
<sequence length="991" mass="110170">MKSAFVAHAVSLVFATTLTLYPASGAAEPSPSATNPPTFPPTLKAFPLGQPPYYRFEWGTLAGYGFRAERPTYRFLLDMEGRVAAPQFGLIDVAFEGTYMRRGEGSGGTFGASLKLPILRGGFEYDLHASKPFIKLSLQGAPRRGGILGRGDRVRIDYIPARRSLEAGMKMPFPWADYRATRPRNAHVAMARGRLPRPVPPEPALWPAVDVARVRHSMEWMDRLLTPNMTPRGATSRKGREAFEREAAALREHVVQPGHSFAAEDSSYHACLAEAFALAAGGDAAIGEALAARARAILLRKVILPYNRLLGRIKRPGELTGLLEGACAEFGASLSQPEARLGATERDAAREVFRQVLEQLDEVARSAHRRWRTWRLVWLPLNYGLRPDEYDSQAELDSVLGAVVGQPFSSANTVRYVLNEQFFRELRRSILETRSHHVLWVHDYSGRNDAKGPDRIAWALAVDGYIEAFIRAVRAMDRGERSDLPEFLILLDEHYYRTNGSQEVLSFLENLGSTKAPHLSDANLESRVRSGVVRLRETLEQSSAMRSRGERYLRRRVRVQVAITHPYDPTFMDDMLMRDHTKLAFRDVFEENPASGEAIFTGLGVGEHYVGPQWEDRSLVLRGTELVRLKTAARSLLVTQGIHPDELPGFLREGPFPATYARTCDSLRSAGWTANVLAVMNGTGFRMKTATVLKAALYNLMQRGAVLLAPDSLWTSDFWAGMFVSAALRGCHAFPIAPARENAPSSALPTMGLMHQTLWVLLRSSELLGDAIRAAGGTLRVGLYTNDRDVNDVCALVERMLEKECRDTPLRDRFHIHPSVVQVLREEYSRMQETHTAPVDEISVANPHKPHMHLKAQFFANEAALSLLAREEWAGVLSRYLEARRHQSLGAAVDSDAIGRSLIPDSVSCTRRGGAIVISTLGSHNQDRRSMFLDGEALTAVSGDDCLPAMIDFAFLMGTATWPVNAKELDVYFPEPTGLLRNLGRFLRDLI</sequence>
<evidence type="ECO:0000256" key="1">
    <source>
        <dbReference type="SAM" id="SignalP"/>
    </source>
</evidence>
<evidence type="ECO:0000313" key="2">
    <source>
        <dbReference type="EMBL" id="TMQ59399.1"/>
    </source>
</evidence>
<dbReference type="AlphaFoldDB" id="A0A538T711"/>
<keyword evidence="1" id="KW-0732">Signal</keyword>
<feature type="chain" id="PRO_5022089412" evidence="1">
    <location>
        <begin position="27"/>
        <end position="991"/>
    </location>
</feature>
<reference evidence="2 3" key="1">
    <citation type="journal article" date="2019" name="Nat. Microbiol.">
        <title>Mediterranean grassland soil C-N compound turnover is dependent on rainfall and depth, and is mediated by genomically divergent microorganisms.</title>
        <authorList>
            <person name="Diamond S."/>
            <person name="Andeer P.F."/>
            <person name="Li Z."/>
            <person name="Crits-Christoph A."/>
            <person name="Burstein D."/>
            <person name="Anantharaman K."/>
            <person name="Lane K.R."/>
            <person name="Thomas B.C."/>
            <person name="Pan C."/>
            <person name="Northen T.R."/>
            <person name="Banfield J.F."/>
        </authorList>
    </citation>
    <scope>NUCLEOTIDE SEQUENCE [LARGE SCALE GENOMIC DNA]</scope>
    <source>
        <strain evidence="2">WS_6</strain>
    </source>
</reference>
<feature type="signal peptide" evidence="1">
    <location>
        <begin position="1"/>
        <end position="26"/>
    </location>
</feature>
<protein>
    <submittedName>
        <fullName evidence="2">Uncharacterized protein</fullName>
    </submittedName>
</protein>
<comment type="caution">
    <text evidence="2">The sequence shown here is derived from an EMBL/GenBank/DDBJ whole genome shotgun (WGS) entry which is preliminary data.</text>
</comment>
<dbReference type="Proteomes" id="UP000316852">
    <property type="component" value="Unassembled WGS sequence"/>
</dbReference>
<evidence type="ECO:0000313" key="3">
    <source>
        <dbReference type="Proteomes" id="UP000316852"/>
    </source>
</evidence>